<proteinExistence type="predicted"/>
<evidence type="ECO:0000313" key="2">
    <source>
        <dbReference type="EMBL" id="AQY22362.1"/>
    </source>
</evidence>
<dbReference type="RefSeq" id="WP_079207558.1">
    <property type="nucleotide sequence ID" value="NZ_CP011859.1"/>
</dbReference>
<protein>
    <submittedName>
        <fullName evidence="2">Uncharacterized protein</fullName>
    </submittedName>
</protein>
<dbReference type="Proteomes" id="UP000189883">
    <property type="component" value="Chromosome"/>
</dbReference>
<evidence type="ECO:0000313" key="3">
    <source>
        <dbReference type="Proteomes" id="UP000189883"/>
    </source>
</evidence>
<sequence>MNKNRIIEVKYFRPLFLIWWLFLSVQMFSQIHVQGGATVIDYTNKKNNDTEVKIIENTSQKSIKQKFSKKTLNNREDKTVSKRNAKGNNIRSNIVKNYFESKETTNNYYFSTNSVNSKKGIFSGSSSFFADLQSIITFNRVDIYAIIFFVLLFVFIKNKFNFYIWSRPPPIVFC</sequence>
<keyword evidence="1" id="KW-0812">Transmembrane</keyword>
<gene>
    <name evidence="2" type="ORF">AB406_1416</name>
</gene>
<dbReference type="EMBL" id="CP011859">
    <property type="protein sequence ID" value="AQY22362.1"/>
    <property type="molecule type" value="Genomic_DNA"/>
</dbReference>
<keyword evidence="1" id="KW-1133">Transmembrane helix</keyword>
<reference evidence="2 3" key="1">
    <citation type="submission" date="2015-06" db="EMBL/GenBank/DDBJ databases">
        <title>R. anatipestifer strain HXb2 is the most virulent strain so far, and the genome sequence would help us uncover the pathogenesis.</title>
        <authorList>
            <person name="Hu Q."/>
            <person name="Qi J."/>
            <person name="Bo H."/>
            <person name="Liu G."/>
            <person name="Tao M."/>
            <person name="Ding Y."/>
            <person name="Xue Y."/>
        </authorList>
    </citation>
    <scope>NUCLEOTIDE SEQUENCE [LARGE SCALE GENOMIC DNA]</scope>
    <source>
        <strain evidence="2 3">HXb2</strain>
    </source>
</reference>
<dbReference type="AlphaFoldDB" id="A0A1S7DTA4"/>
<keyword evidence="1" id="KW-0472">Membrane</keyword>
<accession>A0A1S7DTA4</accession>
<feature type="transmembrane region" description="Helical" evidence="1">
    <location>
        <begin position="143"/>
        <end position="160"/>
    </location>
</feature>
<evidence type="ECO:0000256" key="1">
    <source>
        <dbReference type="SAM" id="Phobius"/>
    </source>
</evidence>
<name>A0A1S7DTA4_RIEAN</name>
<organism evidence="2 3">
    <name type="scientific">Riemerella anatipestifer</name>
    <name type="common">Moraxella anatipestifer</name>
    <dbReference type="NCBI Taxonomy" id="34085"/>
    <lineage>
        <taxon>Bacteria</taxon>
        <taxon>Pseudomonadati</taxon>
        <taxon>Bacteroidota</taxon>
        <taxon>Flavobacteriia</taxon>
        <taxon>Flavobacteriales</taxon>
        <taxon>Weeksellaceae</taxon>
        <taxon>Riemerella</taxon>
    </lineage>
</organism>